<protein>
    <submittedName>
        <fullName evidence="2">Universal stress protein</fullName>
    </submittedName>
</protein>
<dbReference type="InterPro" id="IPR014729">
    <property type="entry name" value="Rossmann-like_a/b/a_fold"/>
</dbReference>
<keyword evidence="3" id="KW-1185">Reference proteome</keyword>
<sequence length="163" mass="17443">MSLIVPFDGSKLAEAALRKATRFAAVFDEPILAVTVVPVGNCAYATERGWIDDEAAFDGDAIIRGLRKQVETLCPDASFRVERVDRYAPPGTIAKRIRRIAREEGASMVCIGSENAGRLVTSVSSVGSSVATDDTYDVLVVRRADQTHVETAGNATQTNGPSQ</sequence>
<name>A0A9E7SSK6_9EURY</name>
<gene>
    <name evidence="2" type="ORF">NGM29_12730</name>
</gene>
<evidence type="ECO:0000259" key="1">
    <source>
        <dbReference type="Pfam" id="PF00582"/>
    </source>
</evidence>
<dbReference type="EMBL" id="CP100355">
    <property type="protein sequence ID" value="UTF52644.1"/>
    <property type="molecule type" value="Genomic_DNA"/>
</dbReference>
<dbReference type="RefSeq" id="WP_254156642.1">
    <property type="nucleotide sequence ID" value="NZ_CP100355.1"/>
</dbReference>
<feature type="domain" description="UspA" evidence="1">
    <location>
        <begin position="3"/>
        <end position="142"/>
    </location>
</feature>
<evidence type="ECO:0000313" key="2">
    <source>
        <dbReference type="EMBL" id="UTF52644.1"/>
    </source>
</evidence>
<accession>A0A9E7SSK6</accession>
<dbReference type="KEGG" id="sawl:NGM29_12730"/>
<dbReference type="Proteomes" id="UP001056855">
    <property type="component" value="Chromosome"/>
</dbReference>
<proteinExistence type="predicted"/>
<reference evidence="2" key="1">
    <citation type="submission" date="2022-06" db="EMBL/GenBank/DDBJ databases">
        <title>Diverse halophilic archaea isolated from saline environments.</title>
        <authorList>
            <person name="Cui H.-L."/>
        </authorList>
    </citation>
    <scope>NUCLEOTIDE SEQUENCE</scope>
    <source>
        <strain evidence="2">WLHS1</strain>
    </source>
</reference>
<dbReference type="Gene3D" id="3.40.50.620">
    <property type="entry name" value="HUPs"/>
    <property type="match status" value="1"/>
</dbReference>
<evidence type="ECO:0000313" key="3">
    <source>
        <dbReference type="Proteomes" id="UP001056855"/>
    </source>
</evidence>
<dbReference type="GeneID" id="73290926"/>
<dbReference type="CDD" id="cd00293">
    <property type="entry name" value="USP-like"/>
    <property type="match status" value="1"/>
</dbReference>
<dbReference type="InterPro" id="IPR006016">
    <property type="entry name" value="UspA"/>
</dbReference>
<dbReference type="Pfam" id="PF00582">
    <property type="entry name" value="Usp"/>
    <property type="match status" value="1"/>
</dbReference>
<dbReference type="SUPFAM" id="SSF52402">
    <property type="entry name" value="Adenine nucleotide alpha hydrolases-like"/>
    <property type="match status" value="1"/>
</dbReference>
<dbReference type="AlphaFoldDB" id="A0A9E7SSK6"/>
<organism evidence="2 3">
    <name type="scientific">Natronosalvus rutilus</name>
    <dbReference type="NCBI Taxonomy" id="2953753"/>
    <lineage>
        <taxon>Archaea</taxon>
        <taxon>Methanobacteriati</taxon>
        <taxon>Methanobacteriota</taxon>
        <taxon>Stenosarchaea group</taxon>
        <taxon>Halobacteria</taxon>
        <taxon>Halobacteriales</taxon>
        <taxon>Natrialbaceae</taxon>
        <taxon>Natronosalvus</taxon>
    </lineage>
</organism>